<dbReference type="KEGG" id="amuc:Pan181_21990"/>
<reference evidence="2 3" key="1">
    <citation type="submission" date="2019-02" db="EMBL/GenBank/DDBJ databases">
        <title>Deep-cultivation of Planctomycetes and their phenomic and genomic characterization uncovers novel biology.</title>
        <authorList>
            <person name="Wiegand S."/>
            <person name="Jogler M."/>
            <person name="Boedeker C."/>
            <person name="Pinto D."/>
            <person name="Vollmers J."/>
            <person name="Rivas-Marin E."/>
            <person name="Kohn T."/>
            <person name="Peeters S.H."/>
            <person name="Heuer A."/>
            <person name="Rast P."/>
            <person name="Oberbeckmann S."/>
            <person name="Bunk B."/>
            <person name="Jeske O."/>
            <person name="Meyerdierks A."/>
            <person name="Storesund J.E."/>
            <person name="Kallscheuer N."/>
            <person name="Luecker S."/>
            <person name="Lage O.M."/>
            <person name="Pohl T."/>
            <person name="Merkel B.J."/>
            <person name="Hornburger P."/>
            <person name="Mueller R.-W."/>
            <person name="Bruemmer F."/>
            <person name="Labrenz M."/>
            <person name="Spormann A.M."/>
            <person name="Op den Camp H."/>
            <person name="Overmann J."/>
            <person name="Amann R."/>
            <person name="Jetten M.S.M."/>
            <person name="Mascher T."/>
            <person name="Medema M.H."/>
            <person name="Devos D.P."/>
            <person name="Kaster A.-K."/>
            <person name="Ovreas L."/>
            <person name="Rohde M."/>
            <person name="Galperin M.Y."/>
            <person name="Jogler C."/>
        </authorList>
    </citation>
    <scope>NUCLEOTIDE SEQUENCE [LARGE SCALE GENOMIC DNA]</scope>
    <source>
        <strain evidence="2 3">Pan181</strain>
    </source>
</reference>
<accession>A0A518AMP1</accession>
<dbReference type="Gene3D" id="2.130.10.10">
    <property type="entry name" value="YVTN repeat-like/Quinoprotein amine dehydrogenase"/>
    <property type="match status" value="1"/>
</dbReference>
<dbReference type="Proteomes" id="UP000315750">
    <property type="component" value="Chromosome"/>
</dbReference>
<keyword evidence="1" id="KW-0732">Signal</keyword>
<evidence type="ECO:0000313" key="3">
    <source>
        <dbReference type="Proteomes" id="UP000315750"/>
    </source>
</evidence>
<feature type="signal peptide" evidence="1">
    <location>
        <begin position="1"/>
        <end position="19"/>
    </location>
</feature>
<dbReference type="InterPro" id="IPR015943">
    <property type="entry name" value="WD40/YVTN_repeat-like_dom_sf"/>
</dbReference>
<evidence type="ECO:0000256" key="1">
    <source>
        <dbReference type="SAM" id="SignalP"/>
    </source>
</evidence>
<dbReference type="RefSeq" id="WP_145246770.1">
    <property type="nucleotide sequence ID" value="NZ_CP036278.1"/>
</dbReference>
<organism evidence="2 3">
    <name type="scientific">Aeoliella mucimassa</name>
    <dbReference type="NCBI Taxonomy" id="2527972"/>
    <lineage>
        <taxon>Bacteria</taxon>
        <taxon>Pseudomonadati</taxon>
        <taxon>Planctomycetota</taxon>
        <taxon>Planctomycetia</taxon>
        <taxon>Pirellulales</taxon>
        <taxon>Lacipirellulaceae</taxon>
        <taxon>Aeoliella</taxon>
    </lineage>
</organism>
<dbReference type="SUPFAM" id="SSF82171">
    <property type="entry name" value="DPP6 N-terminal domain-like"/>
    <property type="match status" value="1"/>
</dbReference>
<sequence length="419" mass="43622" precursor="true">MKSLLLAIALVSVGTLAEAADFYGISGSRIHGAEPGSMLSNWSPKVNVTSISGDGSTIAGSTQMLGINFDCASQDCSSSGFVWAYEAEQGYSLGRLPETDYPFANPKRVEALSYDGSTALVSYEHSFGYASGLVHGETITPLRSSTPTDEWLNGFAMSADGSKVVGTSSTGPRMWTAEQGMVALPSIESAPATRPSAISSDGSTILLNNWNTYAGGAITAAGFGTAVRFTPDGELFELPADNAAGTSRVAASSFDGSVVVGSWTPVMTMDGWFKSHATKWVNGEPISLEMGGSSVALDVSADGETIVGTLDFSDPLTDAYFEPIAMLWANGKSYELETMLRDKYGLGSKLDGWKLTSATAISDDGRVIAGNGIDPAGNQSAWVAVLRVPEPASAMLLVVVGCLVLAMARVRAAKPANAL</sequence>
<proteinExistence type="predicted"/>
<feature type="chain" id="PRO_5022030991" description="PEP-CTERM protein-sorting domain-containing protein" evidence="1">
    <location>
        <begin position="20"/>
        <end position="419"/>
    </location>
</feature>
<gene>
    <name evidence="2" type="ORF">Pan181_21990</name>
</gene>
<evidence type="ECO:0008006" key="4">
    <source>
        <dbReference type="Google" id="ProtNLM"/>
    </source>
</evidence>
<name>A0A518AMP1_9BACT</name>
<dbReference type="AlphaFoldDB" id="A0A518AMP1"/>
<keyword evidence="3" id="KW-1185">Reference proteome</keyword>
<protein>
    <recommendedName>
        <fullName evidence="4">PEP-CTERM protein-sorting domain-containing protein</fullName>
    </recommendedName>
</protein>
<evidence type="ECO:0000313" key="2">
    <source>
        <dbReference type="EMBL" id="QDU55997.1"/>
    </source>
</evidence>
<dbReference type="EMBL" id="CP036278">
    <property type="protein sequence ID" value="QDU55997.1"/>
    <property type="molecule type" value="Genomic_DNA"/>
</dbReference>
<dbReference type="OrthoDB" id="229996at2"/>